<dbReference type="PROSITE" id="PS51257">
    <property type="entry name" value="PROKAR_LIPOPROTEIN"/>
    <property type="match status" value="1"/>
</dbReference>
<dbReference type="Pfam" id="PF01979">
    <property type="entry name" value="Amidohydro_1"/>
    <property type="match status" value="1"/>
</dbReference>
<dbReference type="Gene3D" id="3.30.110.90">
    <property type="entry name" value="Amidohydrolase"/>
    <property type="match status" value="1"/>
</dbReference>
<dbReference type="Gene3D" id="1.20.58.520">
    <property type="entry name" value="Amidohydrolase"/>
    <property type="match status" value="1"/>
</dbReference>
<dbReference type="Gene3D" id="3.40.50.10910">
    <property type="entry name" value="Amidohydrolase"/>
    <property type="match status" value="1"/>
</dbReference>
<dbReference type="InterPro" id="IPR051781">
    <property type="entry name" value="Metallo-dep_Hydrolase"/>
</dbReference>
<proteinExistence type="predicted"/>
<reference evidence="3 4" key="1">
    <citation type="submission" date="2023-03" db="EMBL/GenBank/DDBJ databases">
        <title>Muricauda XX sp. nov. and Muricauda XXX sp. nov., two novel species isolated from Okinawa Trough.</title>
        <authorList>
            <person name="Cao W."/>
            <person name="Deng X."/>
        </authorList>
    </citation>
    <scope>NUCLEOTIDE SEQUENCE [LARGE SCALE GENOMIC DNA]</scope>
    <source>
        <strain evidence="3 4">81s02</strain>
    </source>
</reference>
<feature type="domain" description="Amidohydrolase-related" evidence="2">
    <location>
        <begin position="314"/>
        <end position="647"/>
    </location>
</feature>
<dbReference type="Proteomes" id="UP001217083">
    <property type="component" value="Unassembled WGS sequence"/>
</dbReference>
<dbReference type="InterPro" id="IPR011059">
    <property type="entry name" value="Metal-dep_hydrolase_composite"/>
</dbReference>
<organism evidence="3 4">
    <name type="scientific">Flagellimonas okinawensis</name>
    <dbReference type="NCBI Taxonomy" id="3031324"/>
    <lineage>
        <taxon>Bacteria</taxon>
        <taxon>Pseudomonadati</taxon>
        <taxon>Bacteroidota</taxon>
        <taxon>Flavobacteriia</taxon>
        <taxon>Flavobacteriales</taxon>
        <taxon>Flavobacteriaceae</taxon>
        <taxon>Flagellimonas</taxon>
    </lineage>
</organism>
<evidence type="ECO:0000256" key="1">
    <source>
        <dbReference type="SAM" id="SignalP"/>
    </source>
</evidence>
<feature type="signal peptide" evidence="1">
    <location>
        <begin position="1"/>
        <end position="19"/>
    </location>
</feature>
<accession>A0ABT5XKA8</accession>
<dbReference type="InterPro" id="IPR006680">
    <property type="entry name" value="Amidohydro-rel"/>
</dbReference>
<gene>
    <name evidence="3" type="ORF">PY091_02610</name>
</gene>
<sequence>MKFKLFVAGLILMASYSCKTEPTSSLADYQGEENYSVIISETKVGYLKAETSGDTIKIDYDYKNNGRGPTMKETIVLNAEGYPTQWEVNGNTTFGNAVNEQFSLEGGEASWTDATGSGSASLDAPKFYVNQFGSPYTAVLAARLLMDAPENTLPVLPAGNLTLTKMEDLTVPNTSGDGELALTTYALSGADMNPSYFIMDDSDRFFAYISPRYIVVREGYEGEEKDLRQLAENYSAERYETIQKEYAHNYDKKVRIANVKVFDPKTMSLTDPVSVVVEDEKITAIEAADATGDDEVVIQGNGGTLVPGLYEMHAHTGDNGALLNILAGVTSFRDMGNNTEVLSNLIEKINSGVLAGPRVTRLGFIEGKSPYNSNNGILVESQEEALAAVDTYDSLGFYGVKLYNSMNGDWAPAIVKKAHDQGLFVTGHVPAFSNANAMLRAGYDEMTHINQTMLGWVLEPDEDTRTLLRLTAMKRFPGLDLNSDKVQETLNLFVANETAMDPTLSIHERLMLSRNGEVTPGALDYVDHMPPNEQRSLKVALAQIADDEEDKAYREAYDKIVETLKMMKDKGILIVPGTDLGGAFNLHRELELYNQQLGYTPAEVLKLASYDMAQYLGHESLGSIEEGKLADFFLVPGNPVEDIKAIKTISMVSRGGTFYYPSDVYPAFGITPFTEKPEVKE</sequence>
<name>A0ABT5XKA8_9FLAO</name>
<dbReference type="SUPFAM" id="SSF51556">
    <property type="entry name" value="Metallo-dependent hydrolases"/>
    <property type="match status" value="1"/>
</dbReference>
<feature type="chain" id="PRO_5046862628" evidence="1">
    <location>
        <begin position="20"/>
        <end position="681"/>
    </location>
</feature>
<dbReference type="EMBL" id="JARFVA010000001">
    <property type="protein sequence ID" value="MDF0706091.1"/>
    <property type="molecule type" value="Genomic_DNA"/>
</dbReference>
<protein>
    <submittedName>
        <fullName evidence="3">Amidohydrolase family protein</fullName>
    </submittedName>
</protein>
<comment type="caution">
    <text evidence="3">The sequence shown here is derived from an EMBL/GenBank/DDBJ whole genome shotgun (WGS) entry which is preliminary data.</text>
</comment>
<dbReference type="PANTHER" id="PTHR43135">
    <property type="entry name" value="ALPHA-D-RIBOSE 1-METHYLPHOSPHONATE 5-TRIPHOSPHATE DIPHOSPHATASE"/>
    <property type="match status" value="1"/>
</dbReference>
<evidence type="ECO:0000259" key="2">
    <source>
        <dbReference type="Pfam" id="PF01979"/>
    </source>
</evidence>
<keyword evidence="1" id="KW-0732">Signal</keyword>
<dbReference type="Gene3D" id="2.30.40.10">
    <property type="entry name" value="Urease, subunit C, domain 1"/>
    <property type="match status" value="1"/>
</dbReference>
<dbReference type="SUPFAM" id="SSF51338">
    <property type="entry name" value="Composite domain of metallo-dependent hydrolases"/>
    <property type="match status" value="1"/>
</dbReference>
<dbReference type="PANTHER" id="PTHR43135:SF3">
    <property type="entry name" value="ALPHA-D-RIBOSE 1-METHYLPHOSPHONATE 5-TRIPHOSPHATE DIPHOSPHATASE"/>
    <property type="match status" value="1"/>
</dbReference>
<dbReference type="InterPro" id="IPR032466">
    <property type="entry name" value="Metal_Hydrolase"/>
</dbReference>
<evidence type="ECO:0000313" key="4">
    <source>
        <dbReference type="Proteomes" id="UP001217083"/>
    </source>
</evidence>
<evidence type="ECO:0000313" key="3">
    <source>
        <dbReference type="EMBL" id="MDF0706091.1"/>
    </source>
</evidence>
<keyword evidence="4" id="KW-1185">Reference proteome</keyword>
<dbReference type="RefSeq" id="WP_275648197.1">
    <property type="nucleotide sequence ID" value="NZ_JARFVA010000001.1"/>
</dbReference>